<evidence type="ECO:0000256" key="1">
    <source>
        <dbReference type="ARBA" id="ARBA00022786"/>
    </source>
</evidence>
<evidence type="ECO:0000313" key="6">
    <source>
        <dbReference type="Proteomes" id="UP000018144"/>
    </source>
</evidence>
<dbReference type="EMBL" id="HF935906">
    <property type="protein sequence ID" value="CCX32682.1"/>
    <property type="molecule type" value="Genomic_DNA"/>
</dbReference>
<dbReference type="STRING" id="1076935.U4LM64"/>
<protein>
    <submittedName>
        <fullName evidence="5">Similar to UBX domain-containing protein 3 acc. no. Q9UT81</fullName>
    </submittedName>
</protein>
<dbReference type="GO" id="GO:0061025">
    <property type="term" value="P:membrane fusion"/>
    <property type="evidence" value="ECO:0007669"/>
    <property type="project" value="TreeGrafter"/>
</dbReference>
<dbReference type="AlphaFoldDB" id="U4LM64"/>
<proteinExistence type="predicted"/>
<dbReference type="InterPro" id="IPR029071">
    <property type="entry name" value="Ubiquitin-like_domsf"/>
</dbReference>
<feature type="compositionally biased region" description="Low complexity" evidence="2">
    <location>
        <begin position="72"/>
        <end position="97"/>
    </location>
</feature>
<feature type="compositionally biased region" description="Polar residues" evidence="2">
    <location>
        <begin position="184"/>
        <end position="197"/>
    </location>
</feature>
<dbReference type="PROSITE" id="PS50033">
    <property type="entry name" value="UBX"/>
    <property type="match status" value="1"/>
</dbReference>
<evidence type="ECO:0000256" key="2">
    <source>
        <dbReference type="SAM" id="MobiDB-lite"/>
    </source>
</evidence>
<feature type="region of interest" description="Disordered" evidence="2">
    <location>
        <begin position="39"/>
        <end position="218"/>
    </location>
</feature>
<dbReference type="GO" id="GO:0043161">
    <property type="term" value="P:proteasome-mediated ubiquitin-dependent protein catabolic process"/>
    <property type="evidence" value="ECO:0007669"/>
    <property type="project" value="TreeGrafter"/>
</dbReference>
<keyword evidence="1" id="KW-0833">Ubl conjugation pathway</keyword>
<dbReference type="Pfam" id="PF08059">
    <property type="entry name" value="SEP"/>
    <property type="match status" value="1"/>
</dbReference>
<dbReference type="InterPro" id="IPR012989">
    <property type="entry name" value="SEP_domain"/>
</dbReference>
<dbReference type="SMART" id="SM00166">
    <property type="entry name" value="UBX"/>
    <property type="match status" value="1"/>
</dbReference>
<dbReference type="eggNOG" id="KOG2086">
    <property type="taxonomic scope" value="Eukaryota"/>
</dbReference>
<dbReference type="SUPFAM" id="SSF102848">
    <property type="entry name" value="NSFL1 (p97 ATPase) cofactor p47, SEP domain"/>
    <property type="match status" value="1"/>
</dbReference>
<dbReference type="InterPro" id="IPR001012">
    <property type="entry name" value="UBX_dom"/>
</dbReference>
<evidence type="ECO:0000259" key="4">
    <source>
        <dbReference type="PROSITE" id="PS51399"/>
    </source>
</evidence>
<organism evidence="5 6">
    <name type="scientific">Pyronema omphalodes (strain CBS 100304)</name>
    <name type="common">Pyronema confluens</name>
    <dbReference type="NCBI Taxonomy" id="1076935"/>
    <lineage>
        <taxon>Eukaryota</taxon>
        <taxon>Fungi</taxon>
        <taxon>Dikarya</taxon>
        <taxon>Ascomycota</taxon>
        <taxon>Pezizomycotina</taxon>
        <taxon>Pezizomycetes</taxon>
        <taxon>Pezizales</taxon>
        <taxon>Pyronemataceae</taxon>
        <taxon>Pyronema</taxon>
    </lineage>
</organism>
<dbReference type="FunFam" id="3.10.20.90:FF:000179">
    <property type="entry name" value="Plant UBX domain-containing protein 4"/>
    <property type="match status" value="1"/>
</dbReference>
<dbReference type="Gene3D" id="3.30.420.210">
    <property type="entry name" value="SEP domain"/>
    <property type="match status" value="1"/>
</dbReference>
<dbReference type="Gene3D" id="3.10.20.90">
    <property type="entry name" value="Phosphatidylinositol 3-kinase Catalytic Subunit, Chain A, domain 1"/>
    <property type="match status" value="1"/>
</dbReference>
<evidence type="ECO:0000259" key="3">
    <source>
        <dbReference type="PROSITE" id="PS50033"/>
    </source>
</evidence>
<dbReference type="CDD" id="cd01770">
    <property type="entry name" value="UBX_UBXN2"/>
    <property type="match status" value="1"/>
</dbReference>
<dbReference type="GO" id="GO:0000045">
    <property type="term" value="P:autophagosome assembly"/>
    <property type="evidence" value="ECO:0007669"/>
    <property type="project" value="TreeGrafter"/>
</dbReference>
<dbReference type="GO" id="GO:0031468">
    <property type="term" value="P:nuclear membrane reassembly"/>
    <property type="evidence" value="ECO:0007669"/>
    <property type="project" value="TreeGrafter"/>
</dbReference>
<dbReference type="CDD" id="cd14273">
    <property type="entry name" value="UBA_TAP-C_like"/>
    <property type="match status" value="1"/>
</dbReference>
<dbReference type="OrthoDB" id="25887at2759"/>
<dbReference type="InterPro" id="IPR009060">
    <property type="entry name" value="UBA-like_sf"/>
</dbReference>
<dbReference type="PROSITE" id="PS51399">
    <property type="entry name" value="SEP"/>
    <property type="match status" value="1"/>
</dbReference>
<dbReference type="Pfam" id="PF00789">
    <property type="entry name" value="UBX"/>
    <property type="match status" value="1"/>
</dbReference>
<dbReference type="FunFam" id="3.30.420.210:FF:000002">
    <property type="entry name" value="UBX domain-containing protein 1"/>
    <property type="match status" value="1"/>
</dbReference>
<evidence type="ECO:0000313" key="5">
    <source>
        <dbReference type="EMBL" id="CCX32682.1"/>
    </source>
</evidence>
<sequence>MADQEQETNIGDFCMVTGADPQTARHLLEASNWNLQLATQQFFENQDPDTDMATGDREDEADEDDLYTQPGSSRQPAPAAAASSSSASSAKPQPKKQTGSRGTQIRTLGDLSSSRDDDSEDEDEKDKRRDLFAGGEKSGLAVQDPGRNSGSGAGGRDLIQDILKRAASEGGRRAPQEDAAAPQSRFSGSGQTLGSDTAASVPVPSTRPAPAAPTREPVSRSLTFWRNGFSVEDGPLMRYDDPVNREILEAIEAGRAPLSIMNVEPGQPADVSVYKRMDEDYVAPKKKFVPFAGQGNRLGSIVPGTSLEEAIAPQPAAPAAAPAAAAASQAPTVTVDAASPTTNIQIRLGDGTRLVSRFNHTHTVRDVYDFINASSPASRSRAYVLQTTFPIKELKEMELTLKEAGLVNAVVVQKWS</sequence>
<reference evidence="5 6" key="1">
    <citation type="journal article" date="2013" name="PLoS Genet.">
        <title>The genome and development-dependent transcriptomes of Pyronema confluens: a window into fungal evolution.</title>
        <authorList>
            <person name="Traeger S."/>
            <person name="Altegoer F."/>
            <person name="Freitag M."/>
            <person name="Gabaldon T."/>
            <person name="Kempken F."/>
            <person name="Kumar A."/>
            <person name="Marcet-Houben M."/>
            <person name="Poggeler S."/>
            <person name="Stajich J.E."/>
            <person name="Nowrousian M."/>
        </authorList>
    </citation>
    <scope>NUCLEOTIDE SEQUENCE [LARGE SCALE GENOMIC DNA]</scope>
    <source>
        <strain evidence="6">CBS 100304</strain>
        <tissue evidence="5">Vegetative mycelium</tissue>
    </source>
</reference>
<gene>
    <name evidence="5" type="ORF">PCON_13533</name>
</gene>
<feature type="compositionally biased region" description="Basic and acidic residues" evidence="2">
    <location>
        <begin position="158"/>
        <end position="176"/>
    </location>
</feature>
<feature type="compositionally biased region" description="Acidic residues" evidence="2">
    <location>
        <begin position="57"/>
        <end position="66"/>
    </location>
</feature>
<feature type="domain" description="SEP" evidence="4">
    <location>
        <begin position="217"/>
        <end position="282"/>
    </location>
</feature>
<dbReference type="SUPFAM" id="SSF46934">
    <property type="entry name" value="UBA-like"/>
    <property type="match status" value="1"/>
</dbReference>
<dbReference type="PANTHER" id="PTHR23333">
    <property type="entry name" value="UBX DOMAIN CONTAINING PROTEIN"/>
    <property type="match status" value="1"/>
</dbReference>
<dbReference type="Pfam" id="PF14555">
    <property type="entry name" value="UBA_4"/>
    <property type="match status" value="1"/>
</dbReference>
<dbReference type="OMA" id="NKDHTDK"/>
<feature type="domain" description="UBX" evidence="3">
    <location>
        <begin position="337"/>
        <end position="414"/>
    </location>
</feature>
<dbReference type="GO" id="GO:0007030">
    <property type="term" value="P:Golgi organization"/>
    <property type="evidence" value="ECO:0007669"/>
    <property type="project" value="TreeGrafter"/>
</dbReference>
<name>U4LM64_PYROM</name>
<dbReference type="SMART" id="SM00553">
    <property type="entry name" value="SEP"/>
    <property type="match status" value="1"/>
</dbReference>
<dbReference type="GO" id="GO:0005829">
    <property type="term" value="C:cytosol"/>
    <property type="evidence" value="ECO:0007669"/>
    <property type="project" value="TreeGrafter"/>
</dbReference>
<accession>U4LM64</accession>
<dbReference type="PANTHER" id="PTHR23333:SF20">
    <property type="entry name" value="NSFL1 COFACTOR P47"/>
    <property type="match status" value="1"/>
</dbReference>
<keyword evidence="6" id="KW-1185">Reference proteome</keyword>
<dbReference type="GO" id="GO:0005634">
    <property type="term" value="C:nucleus"/>
    <property type="evidence" value="ECO:0007669"/>
    <property type="project" value="TreeGrafter"/>
</dbReference>
<dbReference type="Gene3D" id="1.10.8.10">
    <property type="entry name" value="DNA helicase RuvA subunit, C-terminal domain"/>
    <property type="match status" value="1"/>
</dbReference>
<dbReference type="GO" id="GO:0043130">
    <property type="term" value="F:ubiquitin binding"/>
    <property type="evidence" value="ECO:0007669"/>
    <property type="project" value="TreeGrafter"/>
</dbReference>
<dbReference type="Proteomes" id="UP000018144">
    <property type="component" value="Unassembled WGS sequence"/>
</dbReference>
<dbReference type="InterPro" id="IPR036241">
    <property type="entry name" value="NSFL1C_SEP_dom_sf"/>
</dbReference>
<dbReference type="SUPFAM" id="SSF54236">
    <property type="entry name" value="Ubiquitin-like"/>
    <property type="match status" value="1"/>
</dbReference>